<dbReference type="GO" id="GO:0005524">
    <property type="term" value="F:ATP binding"/>
    <property type="evidence" value="ECO:0007669"/>
    <property type="project" value="InterPro"/>
</dbReference>
<sequence length="423" mass="47152">MQIKRFTLVNFRGIEHVELDFEGKKTIALVGVNGVGKSSILDALAITLSNLTSRIVGQASKSRAISKDDIKVGADYTRLQLVARFAANEVDWAIALNRKAGKHPKERSSDLSQLNTAAGSIEIDVLRHELVDEAPVQLPLAVYYDVHRAVLDVPLRIREQLVNAIAEGYDDALGHGGADFKRFFIWFRNQEDLENEKARDVPGYRDPELSAVRRAIETFTGFKDVRVRRKPALRMTVLKGNLEFNVLQLSDGEKCLLAMVGDLARRLTLLNRQVVDPLKGSGVVLIDELDLHLHPGWQRTVVANLEKTFPNCQFIITTHSPQILGELPANAIMLLKEGRYLGHPERSLGLRSGEVVEELMGGFAQNQDVSEQLKKIHLHLDDDDLDAAQAGIESLRQDIGDIPDILEVQASLDSLRWTQEDEA</sequence>
<dbReference type="InterPro" id="IPR038729">
    <property type="entry name" value="Rad50/SbcC_AAA"/>
</dbReference>
<dbReference type="GO" id="GO:0016887">
    <property type="term" value="F:ATP hydrolysis activity"/>
    <property type="evidence" value="ECO:0007669"/>
    <property type="project" value="InterPro"/>
</dbReference>
<protein>
    <submittedName>
        <fullName evidence="3">AAA family ATPase</fullName>
    </submittedName>
</protein>
<dbReference type="RefSeq" id="WP_076960809.1">
    <property type="nucleotide sequence ID" value="NZ_CBCRYT010000001.1"/>
</dbReference>
<dbReference type="PANTHER" id="PTHR32182">
    <property type="entry name" value="DNA REPLICATION AND REPAIR PROTEIN RECF"/>
    <property type="match status" value="1"/>
</dbReference>
<dbReference type="Pfam" id="PF13476">
    <property type="entry name" value="AAA_23"/>
    <property type="match status" value="1"/>
</dbReference>
<dbReference type="AlphaFoldDB" id="A0A7Y1MMS7"/>
<gene>
    <name evidence="2" type="ORF">GIW56_03075</name>
    <name evidence="3" type="ORF">HBO33_08055</name>
</gene>
<dbReference type="InterPro" id="IPR027417">
    <property type="entry name" value="P-loop_NTPase"/>
</dbReference>
<dbReference type="PANTHER" id="PTHR32182:SF23">
    <property type="entry name" value="ATP BINDING PROTEIN"/>
    <property type="match status" value="1"/>
</dbReference>
<dbReference type="InterPro" id="IPR003959">
    <property type="entry name" value="ATPase_AAA_core"/>
</dbReference>
<dbReference type="EMBL" id="JAAQYP010000009">
    <property type="protein sequence ID" value="NNA95114.1"/>
    <property type="molecule type" value="Genomic_DNA"/>
</dbReference>
<evidence type="ECO:0000313" key="2">
    <source>
        <dbReference type="EMBL" id="MCF5105810.1"/>
    </source>
</evidence>
<organism evidence="3 4">
    <name type="scientific">Pseudomonas gessardii</name>
    <dbReference type="NCBI Taxonomy" id="78544"/>
    <lineage>
        <taxon>Bacteria</taxon>
        <taxon>Pseudomonadati</taxon>
        <taxon>Pseudomonadota</taxon>
        <taxon>Gammaproteobacteria</taxon>
        <taxon>Pseudomonadales</taxon>
        <taxon>Pseudomonadaceae</taxon>
        <taxon>Pseudomonas</taxon>
    </lineage>
</organism>
<dbReference type="InterPro" id="IPR003593">
    <property type="entry name" value="AAA+_ATPase"/>
</dbReference>
<dbReference type="GO" id="GO:0000731">
    <property type="term" value="P:DNA synthesis involved in DNA repair"/>
    <property type="evidence" value="ECO:0007669"/>
    <property type="project" value="TreeGrafter"/>
</dbReference>
<dbReference type="OrthoDB" id="9815944at2"/>
<dbReference type="GO" id="GO:0006302">
    <property type="term" value="P:double-strand break repair"/>
    <property type="evidence" value="ECO:0007669"/>
    <property type="project" value="TreeGrafter"/>
</dbReference>
<feature type="domain" description="AAA+ ATPase" evidence="1">
    <location>
        <begin position="23"/>
        <end position="345"/>
    </location>
</feature>
<keyword evidence="5" id="KW-1185">Reference proteome</keyword>
<dbReference type="Pfam" id="PF13304">
    <property type="entry name" value="AAA_21"/>
    <property type="match status" value="1"/>
</dbReference>
<dbReference type="SMART" id="SM00382">
    <property type="entry name" value="AAA"/>
    <property type="match status" value="1"/>
</dbReference>
<evidence type="ECO:0000313" key="3">
    <source>
        <dbReference type="EMBL" id="NNA95114.1"/>
    </source>
</evidence>
<dbReference type="Gene3D" id="3.40.50.300">
    <property type="entry name" value="P-loop containing nucleotide triphosphate hydrolases"/>
    <property type="match status" value="2"/>
</dbReference>
<dbReference type="SUPFAM" id="SSF52540">
    <property type="entry name" value="P-loop containing nucleoside triphosphate hydrolases"/>
    <property type="match status" value="1"/>
</dbReference>
<evidence type="ECO:0000259" key="1">
    <source>
        <dbReference type="SMART" id="SM00382"/>
    </source>
</evidence>
<dbReference type="EMBL" id="WKED01000003">
    <property type="protein sequence ID" value="MCF5105810.1"/>
    <property type="molecule type" value="Genomic_DNA"/>
</dbReference>
<dbReference type="Proteomes" id="UP000542111">
    <property type="component" value="Unassembled WGS sequence"/>
</dbReference>
<dbReference type="Proteomes" id="UP000814003">
    <property type="component" value="Unassembled WGS sequence"/>
</dbReference>
<reference evidence="3 4" key="2">
    <citation type="journal article" date="2020" name="Front. Microbiol.">
        <title>Genetic Organization of the aprX-lipA2 Operon Affects the Proteolytic Potential of Pseudomonas Species in Milk.</title>
        <authorList>
            <person name="Maier C."/>
            <person name="Huptas C."/>
            <person name="von Neubeck M."/>
            <person name="Scherer S."/>
            <person name="Wenning M."/>
            <person name="Lucking G."/>
        </authorList>
    </citation>
    <scope>NUCLEOTIDE SEQUENCE [LARGE SCALE GENOMIC DNA]</scope>
    <source>
        <strain evidence="3 4">G4779</strain>
    </source>
</reference>
<dbReference type="GeneID" id="70100161"/>
<comment type="caution">
    <text evidence="3">The sequence shown here is derived from an EMBL/GenBank/DDBJ whole genome shotgun (WGS) entry which is preliminary data.</text>
</comment>
<proteinExistence type="predicted"/>
<evidence type="ECO:0000313" key="4">
    <source>
        <dbReference type="Proteomes" id="UP000542111"/>
    </source>
</evidence>
<evidence type="ECO:0000313" key="5">
    <source>
        <dbReference type="Proteomes" id="UP000814003"/>
    </source>
</evidence>
<reference evidence="2 5" key="1">
    <citation type="submission" date="2019-11" db="EMBL/GenBank/DDBJ databases">
        <title>Epiphytic Pseudomonas syringae from cherry orchards.</title>
        <authorList>
            <person name="Hulin M.T."/>
        </authorList>
    </citation>
    <scope>NUCLEOTIDE SEQUENCE [LARGE SCALE GENOMIC DNA]</scope>
    <source>
        <strain evidence="2 5">PA-6-5B</strain>
    </source>
</reference>
<accession>A0A7Y1MMS7</accession>
<name>A0A7Y1MMS7_9PSED</name>